<keyword evidence="2" id="KW-0274">FAD</keyword>
<dbReference type="SUPFAM" id="SSF56176">
    <property type="entry name" value="FAD-binding/transporter-associated domain-like"/>
    <property type="match status" value="1"/>
</dbReference>
<dbReference type="InterPro" id="IPR016166">
    <property type="entry name" value="FAD-bd_PCMH"/>
</dbReference>
<dbReference type="InterPro" id="IPR016169">
    <property type="entry name" value="FAD-bd_PCMH_sub2"/>
</dbReference>
<reference evidence="4 5" key="1">
    <citation type="submission" date="2015-06" db="EMBL/GenBank/DDBJ databases">
        <authorList>
            <person name="Ju K.-S."/>
            <person name="Doroghazi J.R."/>
            <person name="Metcalf W.W."/>
        </authorList>
    </citation>
    <scope>NUCLEOTIDE SEQUENCE [LARGE SCALE GENOMIC DNA]</scope>
    <source>
        <strain evidence="4 5">NRRL 3414</strain>
    </source>
</reference>
<protein>
    <recommendedName>
        <fullName evidence="3">FAD-binding PCMH-type domain-containing protein</fullName>
    </recommendedName>
</protein>
<dbReference type="AlphaFoldDB" id="A0A0J7ZIY4"/>
<dbReference type="Pfam" id="PF01565">
    <property type="entry name" value="FAD_binding_4"/>
    <property type="match status" value="1"/>
</dbReference>
<dbReference type="OrthoDB" id="9811557at2"/>
<proteinExistence type="predicted"/>
<dbReference type="InterPro" id="IPR036318">
    <property type="entry name" value="FAD-bd_PCMH-like_sf"/>
</dbReference>
<feature type="domain" description="FAD-binding PCMH-type" evidence="3">
    <location>
        <begin position="1"/>
        <end position="174"/>
    </location>
</feature>
<dbReference type="PATRIC" id="fig|1938.3.peg.564"/>
<dbReference type="GO" id="GO:0071949">
    <property type="term" value="F:FAD binding"/>
    <property type="evidence" value="ECO:0007669"/>
    <property type="project" value="InterPro"/>
</dbReference>
<evidence type="ECO:0000313" key="4">
    <source>
        <dbReference type="EMBL" id="KMS75991.1"/>
    </source>
</evidence>
<dbReference type="PANTHER" id="PTHR11748:SF103">
    <property type="entry name" value="GLYCOLATE OXIDASE SUBUNIT GLCE"/>
    <property type="match status" value="1"/>
</dbReference>
<name>A0A0J7ZIY4_STRVR</name>
<dbReference type="EMBL" id="LFNT01000005">
    <property type="protein sequence ID" value="KMS75991.1"/>
    <property type="molecule type" value="Genomic_DNA"/>
</dbReference>
<dbReference type="InterPro" id="IPR006094">
    <property type="entry name" value="Oxid_FAD_bind_N"/>
</dbReference>
<dbReference type="RefSeq" id="WP_048580232.1">
    <property type="nucleotide sequence ID" value="NZ_LFNT01000005.1"/>
</dbReference>
<gene>
    <name evidence="4" type="ORF">ACM01_07140</name>
</gene>
<dbReference type="SUPFAM" id="SSF55103">
    <property type="entry name" value="FAD-linked oxidases, C-terminal domain"/>
    <property type="match status" value="1"/>
</dbReference>
<sequence length="363" mass="37900">MVTRLRPESLAELRDAVRDGPSRLLITGAGTAAGWGGTPAPHDAVLDVTGLNAVLAYQPSDLTVTVQAGLPLAALQDVLAKKGQQVALDAGRIARGATVGGLLATADGGPARHTYGTLRDCVIGVTTVLADGTVARSGGRVIKNVAGYDLAKLFHGSLGTLGVIAEVTLRLHPLAEASCTVAAACTPERSLELAHRMMRDALEPVALEWYDGRLLARFDGTASGVTRRARATGFEEADPSVWQEVADVSLGGPGDTVFRIGTLPGLWPWVAARVRARTASPPVLSSSLGAGVHTVRLGNTTASSFDRLREDIAGRGGGTVVLRRGIEVPAWGPPPASVAVMRAVKQRFDPSDRFGAGRFTPWF</sequence>
<organism evidence="4 5">
    <name type="scientific">Streptomyces viridochromogenes</name>
    <dbReference type="NCBI Taxonomy" id="1938"/>
    <lineage>
        <taxon>Bacteria</taxon>
        <taxon>Bacillati</taxon>
        <taxon>Actinomycetota</taxon>
        <taxon>Actinomycetes</taxon>
        <taxon>Kitasatosporales</taxon>
        <taxon>Streptomycetaceae</taxon>
        <taxon>Streptomyces</taxon>
    </lineage>
</organism>
<dbReference type="PANTHER" id="PTHR11748">
    <property type="entry name" value="D-LACTATE DEHYDROGENASE"/>
    <property type="match status" value="1"/>
</dbReference>
<accession>A0A0J7ZIY4</accession>
<comment type="caution">
    <text evidence="4">The sequence shown here is derived from an EMBL/GenBank/DDBJ whole genome shotgun (WGS) entry which is preliminary data.</text>
</comment>
<keyword evidence="1" id="KW-0285">Flavoprotein</keyword>
<evidence type="ECO:0000259" key="3">
    <source>
        <dbReference type="PROSITE" id="PS51387"/>
    </source>
</evidence>
<dbReference type="Proteomes" id="UP000037432">
    <property type="component" value="Unassembled WGS sequence"/>
</dbReference>
<dbReference type="Gene3D" id="3.30.465.10">
    <property type="match status" value="1"/>
</dbReference>
<dbReference type="InterPro" id="IPR016164">
    <property type="entry name" value="FAD-linked_Oxase-like_C"/>
</dbReference>
<dbReference type="PROSITE" id="PS51387">
    <property type="entry name" value="FAD_PCMH"/>
    <property type="match status" value="1"/>
</dbReference>
<evidence type="ECO:0000313" key="5">
    <source>
        <dbReference type="Proteomes" id="UP000037432"/>
    </source>
</evidence>
<evidence type="ECO:0000256" key="2">
    <source>
        <dbReference type="ARBA" id="ARBA00022827"/>
    </source>
</evidence>
<dbReference type="GO" id="GO:0003824">
    <property type="term" value="F:catalytic activity"/>
    <property type="evidence" value="ECO:0007669"/>
    <property type="project" value="InterPro"/>
</dbReference>
<evidence type="ECO:0000256" key="1">
    <source>
        <dbReference type="ARBA" id="ARBA00022630"/>
    </source>
</evidence>